<dbReference type="EMBL" id="LMTZ01000156">
    <property type="protein sequence ID" value="KST62442.1"/>
    <property type="molecule type" value="Genomic_DNA"/>
</dbReference>
<sequence length="79" mass="8312">MDLQTKRLLLLVVSCCVIGIVFGGVISWTQSNTCLQASNITSQCLTQNPIEKIIQGMGTGLGAGAGAAFGIAWQFNHKS</sequence>
<protein>
    <submittedName>
        <fullName evidence="1">Uncharacterized protein</fullName>
    </submittedName>
</protein>
<evidence type="ECO:0000313" key="2">
    <source>
        <dbReference type="Proteomes" id="UP000053372"/>
    </source>
</evidence>
<name>A0A0V7ZD46_9CYAN</name>
<organism evidence="1 2">
    <name type="scientific">Mastigocoleus testarum BC008</name>
    <dbReference type="NCBI Taxonomy" id="371196"/>
    <lineage>
        <taxon>Bacteria</taxon>
        <taxon>Bacillati</taxon>
        <taxon>Cyanobacteriota</taxon>
        <taxon>Cyanophyceae</taxon>
        <taxon>Nostocales</taxon>
        <taxon>Hapalosiphonaceae</taxon>
        <taxon>Mastigocoleus</taxon>
    </lineage>
</organism>
<proteinExistence type="predicted"/>
<comment type="caution">
    <text evidence="1">The sequence shown here is derived from an EMBL/GenBank/DDBJ whole genome shotgun (WGS) entry which is preliminary data.</text>
</comment>
<dbReference type="OrthoDB" id="467016at2"/>
<gene>
    <name evidence="1" type="ORF">BC008_09750</name>
</gene>
<dbReference type="Proteomes" id="UP000053372">
    <property type="component" value="Unassembled WGS sequence"/>
</dbReference>
<dbReference type="RefSeq" id="WP_058184702.1">
    <property type="nucleotide sequence ID" value="NZ_LMTZ01000156.1"/>
</dbReference>
<dbReference type="AlphaFoldDB" id="A0A0V7ZD46"/>
<keyword evidence="2" id="KW-1185">Reference proteome</keyword>
<evidence type="ECO:0000313" key="1">
    <source>
        <dbReference type="EMBL" id="KST62442.1"/>
    </source>
</evidence>
<accession>A0A0V7ZD46</accession>
<reference evidence="1 2" key="1">
    <citation type="journal article" date="2015" name="Genome Announc.">
        <title>Draft Genome of the Euendolithic (true boring) Cyanobacterium Mastigocoleus testarum strain BC008.</title>
        <authorList>
            <person name="Guida B.S."/>
            <person name="Garcia-Pichel F."/>
        </authorList>
    </citation>
    <scope>NUCLEOTIDE SEQUENCE [LARGE SCALE GENOMIC DNA]</scope>
    <source>
        <strain evidence="1 2">BC008</strain>
    </source>
</reference>